<keyword evidence="2" id="KW-1185">Reference proteome</keyword>
<reference evidence="1" key="1">
    <citation type="submission" date="2024-01" db="EMBL/GenBank/DDBJ databases">
        <title>The diversity of rhizobia nodulating Mimosa spp. in eleven states of Brazil covering several biomes is determined by host plant, location, and edaphic factors.</title>
        <authorList>
            <person name="Rouws L."/>
            <person name="Barauna A."/>
            <person name="Beukes C."/>
            <person name="De Faria S.M."/>
            <person name="Gross E."/>
            <person name="Dos Reis Junior F.B."/>
            <person name="Simon M."/>
            <person name="Maluk M."/>
            <person name="Odee D.W."/>
            <person name="Kenicer G."/>
            <person name="Young J.P.W."/>
            <person name="Reis V.M."/>
            <person name="Zilli J."/>
            <person name="James E.K."/>
        </authorList>
    </citation>
    <scope>NUCLEOTIDE SEQUENCE</scope>
    <source>
        <strain evidence="1">JPY452</strain>
    </source>
</reference>
<name>A0ACC6RN40_9BURK</name>
<dbReference type="EMBL" id="JAYMRU010000016">
    <property type="protein sequence ID" value="MEM5402728.1"/>
    <property type="molecule type" value="Genomic_DNA"/>
</dbReference>
<gene>
    <name evidence="1" type="ORF">VSR83_21920</name>
</gene>
<proteinExistence type="predicted"/>
<comment type="caution">
    <text evidence="1">The sequence shown here is derived from an EMBL/GenBank/DDBJ whole genome shotgun (WGS) entry which is preliminary data.</text>
</comment>
<sequence>MNNDQYDSPVDRIRNLEKKVHQLLDQNAALELRLHIHMHALSEIVKIATNRTNRSASAKTFRRFAEAIFVSSKGSDSSEAYWRAAQSELDTLMSEFDQLNCTKALDEGEHPSSKQGTHSIDEESRGILLCTIMAAIKCLFARHPDPEELNDFWSVHIAALETVVRHAPNLSASSIKWAKSLLNEHSVIDKPTLLH</sequence>
<dbReference type="Proteomes" id="UP001392318">
    <property type="component" value="Unassembled WGS sequence"/>
</dbReference>
<organism evidence="1 2">
    <name type="scientific">Paraburkholderia unamae</name>
    <dbReference type="NCBI Taxonomy" id="219649"/>
    <lineage>
        <taxon>Bacteria</taxon>
        <taxon>Pseudomonadati</taxon>
        <taxon>Pseudomonadota</taxon>
        <taxon>Betaproteobacteria</taxon>
        <taxon>Burkholderiales</taxon>
        <taxon>Burkholderiaceae</taxon>
        <taxon>Paraburkholderia</taxon>
    </lineage>
</organism>
<protein>
    <submittedName>
        <fullName evidence="1">Uncharacterized protein</fullName>
    </submittedName>
</protein>
<evidence type="ECO:0000313" key="2">
    <source>
        <dbReference type="Proteomes" id="UP001392318"/>
    </source>
</evidence>
<accession>A0ACC6RN40</accession>
<evidence type="ECO:0000313" key="1">
    <source>
        <dbReference type="EMBL" id="MEM5402728.1"/>
    </source>
</evidence>